<dbReference type="InterPro" id="IPR001343">
    <property type="entry name" value="Hemolysn_Ca-bd"/>
</dbReference>
<reference evidence="1 2" key="1">
    <citation type="submission" date="2016-10" db="EMBL/GenBank/DDBJ databases">
        <authorList>
            <person name="de Groot N.N."/>
        </authorList>
    </citation>
    <scope>NUCLEOTIDE SEQUENCE [LARGE SCALE GENOMIC DNA]</scope>
    <source>
        <strain evidence="1 2">CGMCC 1.11030</strain>
    </source>
</reference>
<sequence length="500" mass="49821">MTLAFIGTDTDGFTAAASGDMVVVVATGRLSITGFGDAFNFAGLSSVSLVVQGAIFSEDGDAVSSDVASGGLKVSVDAGGTIIGASDGVELNGNSHVVLNSGVIKGLSDAAVQLLGADGKVSNFGAMTGLRGVVLDGDDAELVNHGMIHGHTSSGVTASTNARIVNTGTITASGAAVLVAGTDVILRNFGEIASLAASAFSGGAGIDTVLNSGRMGGDVLLAGGDDLLRMSGGEIAGDVDAGSGFDRVVLAAGVVQGDVRLGDHDDVLRFGTGTVSGDLDAGLGADTVVLASGLLQGVATLGGGNDQLRIGTGEVDGSIDMGGGSDSVKLGHGLVQGDVFMGDRYDVFRAGDGRVLGSVDLGDGDDRAYGGAADETFVGGAGDDLLRGQGGEDELYGGDDADNLVGGRGDDRLVGGAAGDFFRFGRRTDDDLITDFQNGLDRIDLSRLVITGDELTAIKDASKTLSGNSVMVDLDKLGGDGSIQIIGLTKAQMTLDDFIL</sequence>
<dbReference type="STRING" id="1114924.SAMN05216258_106151"/>
<evidence type="ECO:0000313" key="1">
    <source>
        <dbReference type="EMBL" id="SFI38684.1"/>
    </source>
</evidence>
<dbReference type="OrthoDB" id="9773411at2"/>
<dbReference type="PRINTS" id="PR00313">
    <property type="entry name" value="CABNDNGRPT"/>
</dbReference>
<proteinExistence type="predicted"/>
<dbReference type="Gene3D" id="2.160.20.160">
    <property type="match status" value="1"/>
</dbReference>
<dbReference type="AlphaFoldDB" id="A0A1I3HSF2"/>
<dbReference type="RefSeq" id="WP_092860507.1">
    <property type="nucleotide sequence ID" value="NZ_FOQH01000006.1"/>
</dbReference>
<dbReference type="GO" id="GO:0005509">
    <property type="term" value="F:calcium ion binding"/>
    <property type="evidence" value="ECO:0007669"/>
    <property type="project" value="InterPro"/>
</dbReference>
<evidence type="ECO:0000313" key="2">
    <source>
        <dbReference type="Proteomes" id="UP000199377"/>
    </source>
</evidence>
<accession>A0A1I3HSF2</accession>
<name>A0A1I3HSF2_9RHOB</name>
<gene>
    <name evidence="1" type="ORF">SAMN05216258_106151</name>
</gene>
<dbReference type="Proteomes" id="UP000199377">
    <property type="component" value="Unassembled WGS sequence"/>
</dbReference>
<organism evidence="1 2">
    <name type="scientific">Albimonas pacifica</name>
    <dbReference type="NCBI Taxonomy" id="1114924"/>
    <lineage>
        <taxon>Bacteria</taxon>
        <taxon>Pseudomonadati</taxon>
        <taxon>Pseudomonadota</taxon>
        <taxon>Alphaproteobacteria</taxon>
        <taxon>Rhodobacterales</taxon>
        <taxon>Paracoccaceae</taxon>
        <taxon>Albimonas</taxon>
    </lineage>
</organism>
<dbReference type="EMBL" id="FOQH01000006">
    <property type="protein sequence ID" value="SFI38684.1"/>
    <property type="molecule type" value="Genomic_DNA"/>
</dbReference>
<dbReference type="PROSITE" id="PS00330">
    <property type="entry name" value="HEMOLYSIN_CALCIUM"/>
    <property type="match status" value="2"/>
</dbReference>
<dbReference type="InterPro" id="IPR011049">
    <property type="entry name" value="Serralysin-like_metalloprot_C"/>
</dbReference>
<protein>
    <submittedName>
        <fullName evidence="1">Peptidase M10 serralysin C terminal</fullName>
    </submittedName>
</protein>
<keyword evidence="2" id="KW-1185">Reference proteome</keyword>
<dbReference type="Pfam" id="PF00353">
    <property type="entry name" value="HemolysinCabind"/>
    <property type="match status" value="1"/>
</dbReference>
<dbReference type="SUPFAM" id="SSF51120">
    <property type="entry name" value="beta-Roll"/>
    <property type="match status" value="1"/>
</dbReference>
<dbReference type="InterPro" id="IPR018511">
    <property type="entry name" value="Hemolysin-typ_Ca-bd_CS"/>
</dbReference>